<dbReference type="Proteomes" id="UP000265509">
    <property type="component" value="Unassembled WGS sequence"/>
</dbReference>
<comment type="caution">
    <text evidence="2">The sequence shown here is derived from an EMBL/GenBank/DDBJ whole genome shotgun (WGS) entry which is preliminary data.</text>
</comment>
<evidence type="ECO:0000313" key="2">
    <source>
        <dbReference type="EMBL" id="RLQ21485.1"/>
    </source>
</evidence>
<keyword evidence="1" id="KW-0732">Signal</keyword>
<dbReference type="OrthoDB" id="5737849at2"/>
<evidence type="ECO:0000256" key="1">
    <source>
        <dbReference type="SAM" id="SignalP"/>
    </source>
</evidence>
<dbReference type="RefSeq" id="WP_117954929.1">
    <property type="nucleotide sequence ID" value="NZ_QRAN01000012.1"/>
</dbReference>
<sequence>MISSKTLAIGTSLTLLAVGSSFGFAADHNQAYIEACRQEIQQYYGEDRSLAVVNKRRVAEGTRVTLAARSDKDNAQFINCWIANEERTQPLDLGNDKVAASISPVPVIR</sequence>
<proteinExistence type="predicted"/>
<feature type="chain" id="PRO_5017983242" evidence="1">
    <location>
        <begin position="26"/>
        <end position="109"/>
    </location>
</feature>
<dbReference type="AlphaFoldDB" id="A0A3L7DXP5"/>
<feature type="signal peptide" evidence="1">
    <location>
        <begin position="1"/>
        <end position="25"/>
    </location>
</feature>
<reference evidence="2 3" key="1">
    <citation type="submission" date="2018-07" db="EMBL/GenBank/DDBJ databases">
        <title>Halioglobus sp. genome submission.</title>
        <authorList>
            <person name="Ye M.-Q."/>
            <person name="Du Z.-J."/>
        </authorList>
    </citation>
    <scope>NUCLEOTIDE SEQUENCE [LARGE SCALE GENOMIC DNA]</scope>
    <source>
        <strain evidence="2 3">U0301</strain>
    </source>
</reference>
<gene>
    <name evidence="2" type="ORF">DWB85_12040</name>
</gene>
<accession>A0A3L7DXP5</accession>
<keyword evidence="3" id="KW-1185">Reference proteome</keyword>
<evidence type="ECO:0000313" key="3">
    <source>
        <dbReference type="Proteomes" id="UP000265509"/>
    </source>
</evidence>
<dbReference type="EMBL" id="QRAN01000012">
    <property type="protein sequence ID" value="RLQ21485.1"/>
    <property type="molecule type" value="Genomic_DNA"/>
</dbReference>
<organism evidence="2 3">
    <name type="scientific">Seongchinamella sediminis</name>
    <dbReference type="NCBI Taxonomy" id="2283635"/>
    <lineage>
        <taxon>Bacteria</taxon>
        <taxon>Pseudomonadati</taxon>
        <taxon>Pseudomonadota</taxon>
        <taxon>Gammaproteobacteria</taxon>
        <taxon>Cellvibrionales</taxon>
        <taxon>Halieaceae</taxon>
        <taxon>Seongchinamella</taxon>
    </lineage>
</organism>
<name>A0A3L7DXP5_9GAMM</name>
<protein>
    <submittedName>
        <fullName evidence="2">Uncharacterized protein</fullName>
    </submittedName>
</protein>